<organism evidence="2 3">
    <name type="scientific">Coptis chinensis</name>
    <dbReference type="NCBI Taxonomy" id="261450"/>
    <lineage>
        <taxon>Eukaryota</taxon>
        <taxon>Viridiplantae</taxon>
        <taxon>Streptophyta</taxon>
        <taxon>Embryophyta</taxon>
        <taxon>Tracheophyta</taxon>
        <taxon>Spermatophyta</taxon>
        <taxon>Magnoliopsida</taxon>
        <taxon>Ranunculales</taxon>
        <taxon>Ranunculaceae</taxon>
        <taxon>Coptidoideae</taxon>
        <taxon>Coptis</taxon>
    </lineage>
</organism>
<reference evidence="2 3" key="1">
    <citation type="submission" date="2020-10" db="EMBL/GenBank/DDBJ databases">
        <title>The Coptis chinensis genome and diversification of protoberbering-type alkaloids.</title>
        <authorList>
            <person name="Wang B."/>
            <person name="Shu S."/>
            <person name="Song C."/>
            <person name="Liu Y."/>
        </authorList>
    </citation>
    <scope>NUCLEOTIDE SEQUENCE [LARGE SCALE GENOMIC DNA]</scope>
    <source>
        <strain evidence="2">HL-2020</strain>
        <tissue evidence="2">Leaf</tissue>
    </source>
</reference>
<feature type="region of interest" description="Disordered" evidence="1">
    <location>
        <begin position="49"/>
        <end position="270"/>
    </location>
</feature>
<accession>A0A835LYR8</accession>
<proteinExistence type="predicted"/>
<name>A0A835LYR8_9MAGN</name>
<sequence length="341" mass="38183">MFGFIDGVALTFMLRHSKPLMLVVSIPLVMRKTGELKDQYLPPLVERKAGRPKKQRIRDEDEERASSTRKCKLCKPGHNQRTCPERPNKQCKKRKRKSKSKSKDTGDVAENEGQAAQGQVPPQAPEGQVPTISGTKGSRGRRGGTVRSAEVSESQVSQQVNASQASEEPLNESQASARPPTRGSKGTRSFRGGQSKGRMNFPSQYIRTRGTRGGQSRGRMYSYFENPTSYTHQPTSRATNESSITGQSQKNRGKGREQVNKGENSRRGEEYPDHLMSCVRFGYNNMAREEVMVARAYVDEHGDEVSHDEVLTHVMKWRDARDATLVARGLPTAYPEEIEEK</sequence>
<comment type="caution">
    <text evidence="2">The sequence shown here is derived from an EMBL/GenBank/DDBJ whole genome shotgun (WGS) entry which is preliminary data.</text>
</comment>
<feature type="compositionally biased region" description="Basic and acidic residues" evidence="1">
    <location>
        <begin position="254"/>
        <end position="270"/>
    </location>
</feature>
<keyword evidence="3" id="KW-1185">Reference proteome</keyword>
<protein>
    <submittedName>
        <fullName evidence="2">Uncharacterized protein</fullName>
    </submittedName>
</protein>
<dbReference type="EMBL" id="JADFTS010000005">
    <property type="protein sequence ID" value="KAF9604391.1"/>
    <property type="molecule type" value="Genomic_DNA"/>
</dbReference>
<gene>
    <name evidence="2" type="ORF">IFM89_006400</name>
</gene>
<evidence type="ECO:0000313" key="2">
    <source>
        <dbReference type="EMBL" id="KAF9604391.1"/>
    </source>
</evidence>
<evidence type="ECO:0000256" key="1">
    <source>
        <dbReference type="SAM" id="MobiDB-lite"/>
    </source>
</evidence>
<evidence type="ECO:0000313" key="3">
    <source>
        <dbReference type="Proteomes" id="UP000631114"/>
    </source>
</evidence>
<feature type="compositionally biased region" description="Low complexity" evidence="1">
    <location>
        <begin position="145"/>
        <end position="168"/>
    </location>
</feature>
<dbReference type="Proteomes" id="UP000631114">
    <property type="component" value="Unassembled WGS sequence"/>
</dbReference>
<feature type="compositionally biased region" description="Basic residues" evidence="1">
    <location>
        <begin position="89"/>
        <end position="100"/>
    </location>
</feature>
<dbReference type="AlphaFoldDB" id="A0A835LYR8"/>
<feature type="compositionally biased region" description="Polar residues" evidence="1">
    <location>
        <begin position="225"/>
        <end position="250"/>
    </location>
</feature>
<feature type="compositionally biased region" description="Low complexity" evidence="1">
    <location>
        <begin position="112"/>
        <end position="136"/>
    </location>
</feature>